<gene>
    <name evidence="1" type="ORF">BpHYR1_007906</name>
</gene>
<sequence length="237" mass="27460">MKKWHRLRRNSILIKFAYVSVDSNLAGREILSEAEIVDSIVTNNLAEQDSDIEIEEQQDANKQVTSSKEAIDRINGSINLMLKFSDAKSYNDHYYAVSNPVNLPSNSFKYYPPQLEKNRHAPYYAPTKNSQPFFPTNEHDNYITYSQCLSNSNPLYTNSHTVQPDQNQAPLYQVYDMPNPKKVYTIKFKNNQKFPDQYMDYFELQDYLDKLKPDSNLSAFINAKGELILKTKDESNA</sequence>
<reference evidence="1 2" key="1">
    <citation type="journal article" date="2018" name="Sci. Rep.">
        <title>Genomic signatures of local adaptation to the degree of environmental predictability in rotifers.</title>
        <authorList>
            <person name="Franch-Gras L."/>
            <person name="Hahn C."/>
            <person name="Garcia-Roger E.M."/>
            <person name="Carmona M.J."/>
            <person name="Serra M."/>
            <person name="Gomez A."/>
        </authorList>
    </citation>
    <scope>NUCLEOTIDE SEQUENCE [LARGE SCALE GENOMIC DNA]</scope>
    <source>
        <strain evidence="1">HYR1</strain>
    </source>
</reference>
<dbReference type="EMBL" id="REGN01006062">
    <property type="protein sequence ID" value="RNA11041.1"/>
    <property type="molecule type" value="Genomic_DNA"/>
</dbReference>
<organism evidence="1 2">
    <name type="scientific">Brachionus plicatilis</name>
    <name type="common">Marine rotifer</name>
    <name type="synonym">Brachionus muelleri</name>
    <dbReference type="NCBI Taxonomy" id="10195"/>
    <lineage>
        <taxon>Eukaryota</taxon>
        <taxon>Metazoa</taxon>
        <taxon>Spiralia</taxon>
        <taxon>Gnathifera</taxon>
        <taxon>Rotifera</taxon>
        <taxon>Eurotatoria</taxon>
        <taxon>Monogononta</taxon>
        <taxon>Pseudotrocha</taxon>
        <taxon>Ploima</taxon>
        <taxon>Brachionidae</taxon>
        <taxon>Brachionus</taxon>
    </lineage>
</organism>
<evidence type="ECO:0000313" key="2">
    <source>
        <dbReference type="Proteomes" id="UP000276133"/>
    </source>
</evidence>
<accession>A0A3M7QJ61</accession>
<protein>
    <submittedName>
        <fullName evidence="1">Uncharacterized protein</fullName>
    </submittedName>
</protein>
<name>A0A3M7QJ61_BRAPC</name>
<dbReference type="Proteomes" id="UP000276133">
    <property type="component" value="Unassembled WGS sequence"/>
</dbReference>
<comment type="caution">
    <text evidence="1">The sequence shown here is derived from an EMBL/GenBank/DDBJ whole genome shotgun (WGS) entry which is preliminary data.</text>
</comment>
<evidence type="ECO:0000313" key="1">
    <source>
        <dbReference type="EMBL" id="RNA11041.1"/>
    </source>
</evidence>
<proteinExistence type="predicted"/>
<dbReference type="AlphaFoldDB" id="A0A3M7QJ61"/>
<keyword evidence="2" id="KW-1185">Reference proteome</keyword>